<dbReference type="InterPro" id="IPR027417">
    <property type="entry name" value="P-loop_NTPase"/>
</dbReference>
<evidence type="ECO:0000256" key="3">
    <source>
        <dbReference type="SAM" id="MobiDB-lite"/>
    </source>
</evidence>
<dbReference type="Proteomes" id="UP001189429">
    <property type="component" value="Unassembled WGS sequence"/>
</dbReference>
<dbReference type="InterPro" id="IPR001506">
    <property type="entry name" value="Peptidase_M12A"/>
</dbReference>
<comment type="caution">
    <text evidence="5">The sequence shown here is derived from an EMBL/GenBank/DDBJ whole genome shotgun (WGS) entry which is preliminary data.</text>
</comment>
<comment type="caution">
    <text evidence="2">Lacks conserved residue(s) required for the propagation of feature annotation.</text>
</comment>
<organism evidence="5 6">
    <name type="scientific">Prorocentrum cordatum</name>
    <dbReference type="NCBI Taxonomy" id="2364126"/>
    <lineage>
        <taxon>Eukaryota</taxon>
        <taxon>Sar</taxon>
        <taxon>Alveolata</taxon>
        <taxon>Dinophyceae</taxon>
        <taxon>Prorocentrales</taxon>
        <taxon>Prorocentraceae</taxon>
        <taxon>Prorocentrum</taxon>
    </lineage>
</organism>
<evidence type="ECO:0000256" key="1">
    <source>
        <dbReference type="ARBA" id="ARBA00023180"/>
    </source>
</evidence>
<evidence type="ECO:0000259" key="4">
    <source>
        <dbReference type="PROSITE" id="PS51864"/>
    </source>
</evidence>
<dbReference type="SMART" id="SM00235">
    <property type="entry name" value="ZnMc"/>
    <property type="match status" value="1"/>
</dbReference>
<keyword evidence="2" id="KW-0482">Metalloprotease</keyword>
<comment type="cofactor">
    <cofactor evidence="2">
        <name>Zn(2+)</name>
        <dbReference type="ChEBI" id="CHEBI:29105"/>
    </cofactor>
    <text evidence="2">Binds 1 zinc ion per subunit.</text>
</comment>
<keyword evidence="2" id="KW-0645">Protease</keyword>
<protein>
    <recommendedName>
        <fullName evidence="4">Peptidase M12A domain-containing protein</fullName>
    </recommendedName>
</protein>
<feature type="binding site" evidence="2">
    <location>
        <position position="632"/>
    </location>
    <ligand>
        <name>Zn(2+)</name>
        <dbReference type="ChEBI" id="CHEBI:29105"/>
        <note>catalytic</note>
    </ligand>
</feature>
<dbReference type="InterPro" id="IPR006026">
    <property type="entry name" value="Peptidase_Metallo"/>
</dbReference>
<dbReference type="InterPro" id="IPR000884">
    <property type="entry name" value="TSP1_rpt"/>
</dbReference>
<dbReference type="PANTHER" id="PTHR10127:SF850">
    <property type="entry name" value="METALLOENDOPEPTIDASE"/>
    <property type="match status" value="1"/>
</dbReference>
<dbReference type="PANTHER" id="PTHR10127">
    <property type="entry name" value="DISCOIDIN, CUB, EGF, LAMININ , AND ZINC METALLOPROTEASE DOMAIN CONTAINING"/>
    <property type="match status" value="1"/>
</dbReference>
<keyword evidence="2" id="KW-0862">Zinc</keyword>
<sequence>MWNCLNVGLKTIWKKRRGWTIYGHHGLLGRPVLRFLPLENVTLLLREHVASMPAGSSSPDLLKVDVDHSDCRFMEEALRAVRPKLIHLEFMPLAPPPLDYAQRYQPTLVDVRLQERRKPLLAATTLEPRGVQKPAHAHAPCGRAVDACAMQIHAAASAGRGAGPDSEADQRLAEGTPSSWVTSAWGDCMSSCDLPVKHRDVACASPVIGEAPWSCSCELEVCKSLPGTACGAPEDPMLLGLPSYVEVGCFQLSVGDPGVTCAGDYDTTCLSWRQGTPCKSGFPFFSNCSGGPAPAMRAAECFNHCITRGLDMFAIVEGLECRCGASMLSTAVWRQQPPGAGKAFSIGASVQSANATAGECSLQVFRYAGSYDAGYVPLLYVTSANVAVGAYIDSIVAGTVVSPEKEEETADEQLADLRPTLGDLAARAARLSGNASSARSSLGKAACATPFNQYGYYDCDDAWWKDQYSCADLEGFGLGIDCTGCQCPGDWPSSRDIPGWTRNCYPLSCGYGEGPWPTRQATAPAGVPDLWDEYVIIPYKFVSGFPAESKAVVETAAKHWYDQTCIVFQETTPDSYLKVEFTNADPNQCYATVIGKPVEGGTTSQINMGWCNSAAHTGNVIHELGHALGMVHEQQRPDGSAAYHGRGPHLVIRWENIDSSKYSQYTAKSGSYTGSAHDGDGDAHEGYSPYDFGSVVHYGAGASASPKFTALPEDVSPISVGQRVGLPAMDISQALDTYQCRANDASRLAKGFAVVGPFCSDQSALATEYVLGGETQDKKPWYVSADGAYYLYYDPDCDGQGSAPRWVFDAQQPSETATSDLDGDAACDYEATNHPAPTDPSVEIWRGVPLGRSTFLMMCGNLGWQNQEVTVTGIEPLTVSGHCQDSVDGYFAGLGSTASGSPYYGNGKGTYLYYDPDCSGAGTRSPAWHFDAAAPSTVAAADLSGTGDCEDLGYVESGNATAVPTGTSSWQERCQDGSGAWAWGAKDLTVEEAALPPTPPPTPHPECSDTDGGATDSTGQDCAAGYSYHYAMWCGECDSSDFTASTAVGDPHITNLLGESFDVNKPGEHALLRVPFDDGLSPQLEVRARMKPATASPCGLWITEVIFSGEWVGEEVRVHTAAKAANSRSEPDHFALLVGPGADHAVRRRWRRWSKFPKGADVSLSGNVTVRPTFRDFQGAAAVKGRRVFEFLVGPSASLQERVSITVAQASKPALSTCRSGKGSLVKQLLEHLLGPHYIALTQEPVGGIHRFRSSYGDVPRVVSCICLDHFFLRDKIKKELNGHYDTPEALDHEGILVAASAERSDSLVSWVLVEGFMAFYDARLYCLCHVRIWLELPVAVAWKRRAKTKRVKREYFDLHIWPNHVTYRELVFSRPGASQQIGVLDATHRARRRYCLPP</sequence>
<feature type="active site" evidence="2">
    <location>
        <position position="623"/>
    </location>
</feature>
<evidence type="ECO:0000256" key="2">
    <source>
        <dbReference type="PROSITE-ProRule" id="PRU01211"/>
    </source>
</evidence>
<feature type="domain" description="Peptidase M12A" evidence="4">
    <location>
        <begin position="525"/>
        <end position="741"/>
    </location>
</feature>
<keyword evidence="2" id="KW-0479">Metal-binding</keyword>
<keyword evidence="2" id="KW-0378">Hydrolase</keyword>
<reference evidence="5" key="1">
    <citation type="submission" date="2023-10" db="EMBL/GenBank/DDBJ databases">
        <authorList>
            <person name="Chen Y."/>
            <person name="Shah S."/>
            <person name="Dougan E. K."/>
            <person name="Thang M."/>
            <person name="Chan C."/>
        </authorList>
    </citation>
    <scope>NUCLEOTIDE SEQUENCE [LARGE SCALE GENOMIC DNA]</scope>
</reference>
<dbReference type="Gene3D" id="3.40.50.300">
    <property type="entry name" value="P-loop containing nucleotide triphosphate hydrolases"/>
    <property type="match status" value="1"/>
</dbReference>
<dbReference type="SUPFAM" id="SSF55486">
    <property type="entry name" value="Metalloproteases ('zincins'), catalytic domain"/>
    <property type="match status" value="1"/>
</dbReference>
<feature type="binding site" evidence="2">
    <location>
        <position position="626"/>
    </location>
    <ligand>
        <name>Zn(2+)</name>
        <dbReference type="ChEBI" id="CHEBI:29105"/>
        <note>catalytic</note>
    </ligand>
</feature>
<evidence type="ECO:0000313" key="5">
    <source>
        <dbReference type="EMBL" id="CAK0884239.1"/>
    </source>
</evidence>
<name>A0ABN9WFT2_9DINO</name>
<dbReference type="SUPFAM" id="SSF52540">
    <property type="entry name" value="P-loop containing nucleoside triphosphate hydrolases"/>
    <property type="match status" value="1"/>
</dbReference>
<proteinExistence type="predicted"/>
<feature type="binding site" evidence="2">
    <location>
        <position position="622"/>
    </location>
    <ligand>
        <name>Zn(2+)</name>
        <dbReference type="ChEBI" id="CHEBI:29105"/>
        <note>catalytic</note>
    </ligand>
</feature>
<accession>A0ABN9WFT2</accession>
<dbReference type="Gene3D" id="3.40.390.10">
    <property type="entry name" value="Collagenase (Catalytic Domain)"/>
    <property type="match status" value="1"/>
</dbReference>
<gene>
    <name evidence="5" type="ORF">PCOR1329_LOCUS66233</name>
</gene>
<dbReference type="PROSITE" id="PS50092">
    <property type="entry name" value="TSP1"/>
    <property type="match status" value="1"/>
</dbReference>
<dbReference type="PROSITE" id="PS51864">
    <property type="entry name" value="ASTACIN"/>
    <property type="match status" value="1"/>
</dbReference>
<evidence type="ECO:0000313" key="6">
    <source>
        <dbReference type="Proteomes" id="UP001189429"/>
    </source>
</evidence>
<dbReference type="InterPro" id="IPR024079">
    <property type="entry name" value="MetalloPept_cat_dom_sf"/>
</dbReference>
<keyword evidence="6" id="KW-1185">Reference proteome</keyword>
<keyword evidence="1" id="KW-0325">Glycoprotein</keyword>
<feature type="region of interest" description="Disordered" evidence="3">
    <location>
        <begin position="993"/>
        <end position="1015"/>
    </location>
</feature>
<dbReference type="EMBL" id="CAUYUJ010018519">
    <property type="protein sequence ID" value="CAK0884239.1"/>
    <property type="molecule type" value="Genomic_DNA"/>
</dbReference>
<dbReference type="Pfam" id="PF01400">
    <property type="entry name" value="Astacin"/>
    <property type="match status" value="1"/>
</dbReference>